<dbReference type="PANTHER" id="PTHR38591:SF1">
    <property type="entry name" value="BLL1000 PROTEIN"/>
    <property type="match status" value="1"/>
</dbReference>
<evidence type="ECO:0000259" key="1">
    <source>
        <dbReference type="Pfam" id="PF07143"/>
    </source>
</evidence>
<keyword evidence="3" id="KW-1185">Reference proteome</keyword>
<dbReference type="Pfam" id="PF17186">
    <property type="entry name" value="Lipocalin_9"/>
    <property type="match status" value="1"/>
</dbReference>
<reference evidence="2 3" key="1">
    <citation type="submission" date="2021-08" db="EMBL/GenBank/DDBJ databases">
        <title>Complete genome sequence of Leptospira kobayashii strain E30.</title>
        <authorList>
            <person name="Nakao R."/>
            <person name="Nakamura S."/>
            <person name="Masuzawa T."/>
            <person name="Koizumi N."/>
        </authorList>
    </citation>
    <scope>NUCLEOTIDE SEQUENCE [LARGE SCALE GENOMIC DNA]</scope>
    <source>
        <strain evidence="2 3">E30</strain>
    </source>
</reference>
<dbReference type="InterPro" id="IPR023374">
    <property type="entry name" value="AttH-like_dom_sf"/>
</dbReference>
<dbReference type="EMBL" id="AP025028">
    <property type="protein sequence ID" value="BDA77351.1"/>
    <property type="molecule type" value="Genomic_DNA"/>
</dbReference>
<gene>
    <name evidence="2" type="ORF">LPTSP3_g02810</name>
</gene>
<dbReference type="SUPFAM" id="SSF159245">
    <property type="entry name" value="AttH-like"/>
    <property type="match status" value="1"/>
</dbReference>
<proteinExistence type="predicted"/>
<evidence type="ECO:0000313" key="3">
    <source>
        <dbReference type="Proteomes" id="UP000245263"/>
    </source>
</evidence>
<dbReference type="PANTHER" id="PTHR38591">
    <property type="entry name" value="HYDROLASE"/>
    <property type="match status" value="1"/>
</dbReference>
<name>A0ABN6K9B1_9LEPT</name>
<feature type="domain" description="AttH" evidence="1">
    <location>
        <begin position="32"/>
        <end position="200"/>
    </location>
</feature>
<dbReference type="RefSeq" id="WP_109021958.1">
    <property type="nucleotide sequence ID" value="NZ_AP025028.1"/>
</dbReference>
<evidence type="ECO:0000313" key="2">
    <source>
        <dbReference type="EMBL" id="BDA77351.1"/>
    </source>
</evidence>
<dbReference type="InterPro" id="IPR010791">
    <property type="entry name" value="AttH_dom"/>
</dbReference>
<dbReference type="Pfam" id="PF07143">
    <property type="entry name" value="CrtC"/>
    <property type="match status" value="1"/>
</dbReference>
<sequence>MKNRFLILLYLFFNLVAFKFPEDHNFHGDYGIEWCYFVGHLVTTENLKFGYELSFFKVTLKDKDSVSKIEIFPVHFAISDPNKQIHYSNDVLHRNLGGLAGFDKNLIWSGEYHLQILGKDRFHITANPKNKKISLDFDLEGSGRILSHGKEGYSVKSNKRPGIFSYYYSYPRLKTKGGFSVEGKKYNLLSGVSWMDHEWSGALEDIKKDPSMSYSLGAQTTGWDWICLSAEDGSDLVVFRFKENSTAKPETFGTYRDPGGKVFSYSKEDEVSMNPTSDDKWKSPDTKIEYPLHWNIRTPNAKWEVSTAFDKQEFDARKSTGTIYWEGMVSAEGTSSDGKKIKANGYLELKGYSYKKKWWEP</sequence>
<protein>
    <submittedName>
        <fullName evidence="2">Carotenoid 1,2-hydratase</fullName>
    </submittedName>
</protein>
<organism evidence="2 3">
    <name type="scientific">Leptospira kobayashii</name>
    <dbReference type="NCBI Taxonomy" id="1917830"/>
    <lineage>
        <taxon>Bacteria</taxon>
        <taxon>Pseudomonadati</taxon>
        <taxon>Spirochaetota</taxon>
        <taxon>Spirochaetia</taxon>
        <taxon>Leptospirales</taxon>
        <taxon>Leptospiraceae</taxon>
        <taxon>Leptospira</taxon>
    </lineage>
</organism>
<dbReference type="Proteomes" id="UP000245263">
    <property type="component" value="Chromosome 1"/>
</dbReference>
<dbReference type="Gene3D" id="2.40.370.10">
    <property type="entry name" value="AttH-like domain"/>
    <property type="match status" value="2"/>
</dbReference>
<accession>A0ABN6K9B1</accession>